<comment type="catalytic activity">
    <reaction evidence="8 9">
        <text>5-phospho-alpha-D-ribose 1-diphosphate + nicotinate + ATP + H2O = nicotinate beta-D-ribonucleotide + ADP + phosphate + diphosphate</text>
        <dbReference type="Rhea" id="RHEA:36163"/>
        <dbReference type="ChEBI" id="CHEBI:15377"/>
        <dbReference type="ChEBI" id="CHEBI:30616"/>
        <dbReference type="ChEBI" id="CHEBI:32544"/>
        <dbReference type="ChEBI" id="CHEBI:33019"/>
        <dbReference type="ChEBI" id="CHEBI:43474"/>
        <dbReference type="ChEBI" id="CHEBI:57502"/>
        <dbReference type="ChEBI" id="CHEBI:58017"/>
        <dbReference type="ChEBI" id="CHEBI:456216"/>
        <dbReference type="EC" id="6.3.4.21"/>
    </reaction>
</comment>
<dbReference type="RefSeq" id="WP_109250730.1">
    <property type="nucleotide sequence ID" value="NZ_QCXQ01000003.1"/>
</dbReference>
<dbReference type="AlphaFoldDB" id="A0A2V1MY09"/>
<dbReference type="GO" id="GO:0047280">
    <property type="term" value="F:nicotinamide phosphoribosyltransferase activity"/>
    <property type="evidence" value="ECO:0007669"/>
    <property type="project" value="UniProtKB-ARBA"/>
</dbReference>
<dbReference type="InterPro" id="IPR040727">
    <property type="entry name" value="NAPRTase_N"/>
</dbReference>
<dbReference type="FunFam" id="3.20.20.70:FF:000076">
    <property type="entry name" value="Nicotinate phosphoribosyltransferase"/>
    <property type="match status" value="1"/>
</dbReference>
<keyword evidence="6 9" id="KW-0662">Pyridine nucleotide biosynthesis</keyword>
<dbReference type="GO" id="GO:0034355">
    <property type="term" value="P:NAD+ biosynthetic process via the salvage pathway"/>
    <property type="evidence" value="ECO:0007669"/>
    <property type="project" value="TreeGrafter"/>
</dbReference>
<gene>
    <name evidence="13" type="ORF">DCM90_07390</name>
</gene>
<dbReference type="PANTHER" id="PTHR11098">
    <property type="entry name" value="NICOTINATE PHOSPHORIBOSYLTRANSFERASE"/>
    <property type="match status" value="1"/>
</dbReference>
<dbReference type="SUPFAM" id="SSF54675">
    <property type="entry name" value="Nicotinate/Quinolinate PRTase N-terminal domain-like"/>
    <property type="match status" value="1"/>
</dbReference>
<dbReference type="UniPathway" id="UPA00253">
    <property type="reaction ID" value="UER00457"/>
</dbReference>
<evidence type="ECO:0000256" key="4">
    <source>
        <dbReference type="ARBA" id="ARBA00022553"/>
    </source>
</evidence>
<feature type="domain" description="Nicotinate/nicotinamide phosphoribosyltransferase" evidence="10">
    <location>
        <begin position="152"/>
        <end position="330"/>
    </location>
</feature>
<dbReference type="EC" id="6.3.4.21" evidence="3 9"/>
<evidence type="ECO:0000256" key="9">
    <source>
        <dbReference type="RuleBase" id="RU365100"/>
    </source>
</evidence>
<accession>A0A2V1MY09</accession>
<dbReference type="NCBIfam" id="TIGR01513">
    <property type="entry name" value="NAPRTase_put"/>
    <property type="match status" value="1"/>
</dbReference>
<sequence length="479" mass="52606">MKISDLSMLTDLYEFSMANGFQQALPNATGVFDIFFRRVPDQGSFVIFAGLEQVIDALSDLQYTPEDIDYLASLHIFNQDFLDYLANFKFECTITAIPEGTPVFPQEPLLTVEGPLIQAQLLETILLNILNHESLIATKARRIVHAASGRPVMEFGARRAQGPDAAANGARAALIGGCDSTSNVYAAEHFGGTPSGTMAHAWVEAFPNEQEAFDAWADLYPDNCALLVDTFDVLTSGLPHAIETFKKLRASGHEPLGIRIDSGDISYLTMESRRMLDAAGFNDVKITVSNSMDEHVIRTLLENDAPIDSFGVGENLITSASSPVLSGVYKLAGVEQNGVFTPKLKVSATRAKLTLPGLKRVYRLYNESGKAFSDVIALADESLDAPITVVDADPMATIPAHELTEFRYEPLQQTIFDHGKLVYTSPSIAEIKSYMQRKLDELWPETKRLINPSTYHVSTTVALKDLQTRLVQDHLEGQA</sequence>
<reference evidence="13 14" key="1">
    <citation type="journal article" date="2018" name="Int. J. Syst. Evol. Microbiol.">
        <title>Lactobacillus bambusae sp. nov., isolated from a traditional fermented Ma-bamboo shoots of Taiwan.</title>
        <authorList>
            <person name="Wang L.-T."/>
        </authorList>
    </citation>
    <scope>NUCLEOTIDE SEQUENCE [LARGE SCALE GENOMIC DNA]</scope>
    <source>
        <strain evidence="13 14">BS-W1</strain>
    </source>
</reference>
<protein>
    <recommendedName>
        <fullName evidence="3 9">Nicotinate phosphoribosyltransferase</fullName>
        <ecNumber evidence="3 9">6.3.4.21</ecNumber>
    </recommendedName>
</protein>
<feature type="domain" description="Nicotinate phosphoribosyltransferase C-terminal" evidence="12">
    <location>
        <begin position="359"/>
        <end position="466"/>
    </location>
</feature>
<keyword evidence="7 9" id="KW-0808">Transferase</keyword>
<comment type="similarity">
    <text evidence="2 9">Belongs to the NAPRTase family.</text>
</comment>
<organism evidence="13 14">
    <name type="scientific">Levilactobacillus bambusae</name>
    <dbReference type="NCBI Taxonomy" id="2024736"/>
    <lineage>
        <taxon>Bacteria</taxon>
        <taxon>Bacillati</taxon>
        <taxon>Bacillota</taxon>
        <taxon>Bacilli</taxon>
        <taxon>Lactobacillales</taxon>
        <taxon>Lactobacillaceae</taxon>
        <taxon>Levilactobacillus</taxon>
    </lineage>
</organism>
<evidence type="ECO:0000256" key="2">
    <source>
        <dbReference type="ARBA" id="ARBA00010897"/>
    </source>
</evidence>
<dbReference type="InterPro" id="IPR013785">
    <property type="entry name" value="Aldolase_TIM"/>
</dbReference>
<dbReference type="PIRSF" id="PIRSF000484">
    <property type="entry name" value="NAPRT"/>
    <property type="match status" value="1"/>
</dbReference>
<comment type="function">
    <text evidence="9">Catalyzes the first step in the biosynthesis of NAD from nicotinic acid, the ATP-dependent synthesis of beta-nicotinate D-ribonucleotide from nicotinate and 5-phospho-D-ribose 1-phosphate.</text>
</comment>
<evidence type="ECO:0000256" key="5">
    <source>
        <dbReference type="ARBA" id="ARBA00022598"/>
    </source>
</evidence>
<dbReference type="GO" id="GO:0005829">
    <property type="term" value="C:cytosol"/>
    <property type="evidence" value="ECO:0007669"/>
    <property type="project" value="TreeGrafter"/>
</dbReference>
<evidence type="ECO:0000256" key="3">
    <source>
        <dbReference type="ARBA" id="ARBA00013236"/>
    </source>
</evidence>
<dbReference type="InterPro" id="IPR006405">
    <property type="entry name" value="Nic_PRibTrfase_pncB"/>
</dbReference>
<keyword evidence="13" id="KW-0328">Glycosyltransferase</keyword>
<dbReference type="InterPro" id="IPR041525">
    <property type="entry name" value="N/Namide_PRibTrfase"/>
</dbReference>
<dbReference type="Pfam" id="PF17956">
    <property type="entry name" value="NAPRTase_C"/>
    <property type="match status" value="1"/>
</dbReference>
<dbReference type="InterPro" id="IPR041619">
    <property type="entry name" value="NAPRTase_C"/>
</dbReference>
<dbReference type="EMBL" id="QCXQ01000003">
    <property type="protein sequence ID" value="PWF99876.1"/>
    <property type="molecule type" value="Genomic_DNA"/>
</dbReference>
<evidence type="ECO:0000256" key="8">
    <source>
        <dbReference type="ARBA" id="ARBA00048668"/>
    </source>
</evidence>
<dbReference type="CDD" id="cd01570">
    <property type="entry name" value="NAPRTase_A"/>
    <property type="match status" value="1"/>
</dbReference>
<dbReference type="Pfam" id="PF04095">
    <property type="entry name" value="NAPRTase"/>
    <property type="match status" value="1"/>
</dbReference>
<dbReference type="Pfam" id="PF17767">
    <property type="entry name" value="NAPRTase_N"/>
    <property type="match status" value="1"/>
</dbReference>
<dbReference type="InterPro" id="IPR007229">
    <property type="entry name" value="Nic_PRibTrfase-Fam"/>
</dbReference>
<evidence type="ECO:0000259" key="12">
    <source>
        <dbReference type="Pfam" id="PF17956"/>
    </source>
</evidence>
<evidence type="ECO:0000259" key="10">
    <source>
        <dbReference type="Pfam" id="PF04095"/>
    </source>
</evidence>
<keyword evidence="4" id="KW-0597">Phosphoprotein</keyword>
<dbReference type="Gene3D" id="3.20.20.70">
    <property type="entry name" value="Aldolase class I"/>
    <property type="match status" value="1"/>
</dbReference>
<comment type="caution">
    <text evidence="13">The sequence shown here is derived from an EMBL/GenBank/DDBJ whole genome shotgun (WGS) entry which is preliminary data.</text>
</comment>
<comment type="pathway">
    <text evidence="1 9">Cofactor biosynthesis; NAD(+) biosynthesis; nicotinate D-ribonucleotide from nicotinate: step 1/1.</text>
</comment>
<evidence type="ECO:0000259" key="11">
    <source>
        <dbReference type="Pfam" id="PF17767"/>
    </source>
</evidence>
<evidence type="ECO:0000313" key="14">
    <source>
        <dbReference type="Proteomes" id="UP000245080"/>
    </source>
</evidence>
<proteinExistence type="inferred from homology"/>
<keyword evidence="5 9" id="KW-0436">Ligase</keyword>
<dbReference type="InterPro" id="IPR036068">
    <property type="entry name" value="Nicotinate_pribotase-like_C"/>
</dbReference>
<feature type="domain" description="Nicotinate phosphoribosyltransferase N-terminal" evidence="11">
    <location>
        <begin position="8"/>
        <end position="131"/>
    </location>
</feature>
<comment type="PTM">
    <text evidence="9">Transiently phosphorylated on a His residue during the reaction cycle. Phosphorylation strongly increases the affinity for substrates and increases the rate of nicotinate D-ribonucleotide production. Dephosphorylation regenerates the low-affinity form of the enzyme, leading to product release.</text>
</comment>
<evidence type="ECO:0000256" key="7">
    <source>
        <dbReference type="ARBA" id="ARBA00022679"/>
    </source>
</evidence>
<dbReference type="SUPFAM" id="SSF51690">
    <property type="entry name" value="Nicotinate/Quinolinate PRTase C-terminal domain-like"/>
    <property type="match status" value="1"/>
</dbReference>
<name>A0A2V1MY09_9LACO</name>
<dbReference type="Proteomes" id="UP000245080">
    <property type="component" value="Unassembled WGS sequence"/>
</dbReference>
<dbReference type="GO" id="GO:0004516">
    <property type="term" value="F:nicotinate phosphoribosyltransferase activity"/>
    <property type="evidence" value="ECO:0007669"/>
    <property type="project" value="UniProtKB-UniRule"/>
</dbReference>
<dbReference type="OrthoDB" id="9770610at2"/>
<keyword evidence="14" id="KW-1185">Reference proteome</keyword>
<evidence type="ECO:0000256" key="6">
    <source>
        <dbReference type="ARBA" id="ARBA00022642"/>
    </source>
</evidence>
<evidence type="ECO:0000313" key="13">
    <source>
        <dbReference type="EMBL" id="PWF99876.1"/>
    </source>
</evidence>
<dbReference type="PANTHER" id="PTHR11098:SF1">
    <property type="entry name" value="NICOTINATE PHOSPHORIBOSYLTRANSFERASE"/>
    <property type="match status" value="1"/>
</dbReference>
<dbReference type="NCBIfam" id="NF009131">
    <property type="entry name" value="PRK12484.1"/>
    <property type="match status" value="1"/>
</dbReference>
<dbReference type="NCBIfam" id="NF006695">
    <property type="entry name" value="PRK09243.1-2"/>
    <property type="match status" value="1"/>
</dbReference>
<evidence type="ECO:0000256" key="1">
    <source>
        <dbReference type="ARBA" id="ARBA00004952"/>
    </source>
</evidence>
<dbReference type="Gene3D" id="3.20.140.10">
    <property type="entry name" value="nicotinate phosphoribosyltransferase"/>
    <property type="match status" value="1"/>
</dbReference>